<accession>A0A6I9S6T1</accession>
<dbReference type="PANTHER" id="PTHR31113">
    <property type="entry name" value="UPF0496 PROTEIN 3-RELATED"/>
    <property type="match status" value="1"/>
</dbReference>
<gene>
    <name evidence="8" type="primary">LOC105057555</name>
</gene>
<dbReference type="PANTHER" id="PTHR31113:SF3">
    <property type="entry name" value="UPF0496 PROTEIN 1"/>
    <property type="match status" value="1"/>
</dbReference>
<keyword evidence="3 6" id="KW-0812">Transmembrane</keyword>
<evidence type="ECO:0000256" key="6">
    <source>
        <dbReference type="SAM" id="Phobius"/>
    </source>
</evidence>
<evidence type="ECO:0000313" key="7">
    <source>
        <dbReference type="Proteomes" id="UP000504607"/>
    </source>
</evidence>
<feature type="transmembrane region" description="Helical" evidence="6">
    <location>
        <begin position="193"/>
        <end position="217"/>
    </location>
</feature>
<dbReference type="GO" id="GO:0016020">
    <property type="term" value="C:membrane"/>
    <property type="evidence" value="ECO:0007669"/>
    <property type="project" value="UniProtKB-SubCell"/>
</dbReference>
<reference evidence="8" key="1">
    <citation type="submission" date="2025-08" db="UniProtKB">
        <authorList>
            <consortium name="RefSeq"/>
        </authorList>
    </citation>
    <scope>IDENTIFICATION</scope>
</reference>
<dbReference type="GeneID" id="105057555"/>
<proteinExistence type="inferred from homology"/>
<dbReference type="InParanoid" id="A0A6I9S6T1"/>
<protein>
    <submittedName>
        <fullName evidence="8">UPF0496 protein At5g66675-like</fullName>
    </submittedName>
</protein>
<sequence>MGCRFSKTPVVVSSSNIDVRARHEETYRLLAELRSIDIASWPPPALMLDEYSSLVGTPELKEATSKNPALLSFINDHIDHTINTLRSLNGVKGHLDKAQVILSTIRRALECFEKDNAKGNDKKKKKKKSAKKYSKGIDKLIKETRAVGKPFVGLNTDKLRSACERLRALLAALHRGDQVLEKRRTSVKKCKKAWHIIYMAGTVAVLACSVILAAVAAPAAAIAGITASATAMNAVEPWINSLWDGREGSLQDRKDIIAAMQRKSGLLVRELETVCSIIENLKIDMDVVLKVVDSAISGEEDGEKIGIENIMAKTGELGLRIDSLNEKLDLLGGGIRKETAELLEIILKTPRFQSNCVFCTT</sequence>
<keyword evidence="4 6" id="KW-1133">Transmembrane helix</keyword>
<evidence type="ECO:0000256" key="3">
    <source>
        <dbReference type="ARBA" id="ARBA00022692"/>
    </source>
</evidence>
<keyword evidence="7" id="KW-1185">Reference proteome</keyword>
<evidence type="ECO:0000256" key="2">
    <source>
        <dbReference type="ARBA" id="ARBA00009074"/>
    </source>
</evidence>
<dbReference type="Pfam" id="PF05055">
    <property type="entry name" value="DUF677"/>
    <property type="match status" value="1"/>
</dbReference>
<evidence type="ECO:0000256" key="5">
    <source>
        <dbReference type="ARBA" id="ARBA00023136"/>
    </source>
</evidence>
<name>A0A6I9S6T1_ELAGV</name>
<dbReference type="Proteomes" id="UP000504607">
    <property type="component" value="Chromosome 14"/>
</dbReference>
<evidence type="ECO:0000256" key="4">
    <source>
        <dbReference type="ARBA" id="ARBA00022989"/>
    </source>
</evidence>
<comment type="similarity">
    <text evidence="2">Belongs to the UPF0496 family.</text>
</comment>
<keyword evidence="5 6" id="KW-0472">Membrane</keyword>
<evidence type="ECO:0000256" key="1">
    <source>
        <dbReference type="ARBA" id="ARBA00004370"/>
    </source>
</evidence>
<dbReference type="RefSeq" id="XP_010938501.1">
    <property type="nucleotide sequence ID" value="XM_010940199.2"/>
</dbReference>
<organism evidence="7 8">
    <name type="scientific">Elaeis guineensis var. tenera</name>
    <name type="common">Oil palm</name>
    <dbReference type="NCBI Taxonomy" id="51953"/>
    <lineage>
        <taxon>Eukaryota</taxon>
        <taxon>Viridiplantae</taxon>
        <taxon>Streptophyta</taxon>
        <taxon>Embryophyta</taxon>
        <taxon>Tracheophyta</taxon>
        <taxon>Spermatophyta</taxon>
        <taxon>Magnoliopsida</taxon>
        <taxon>Liliopsida</taxon>
        <taxon>Arecaceae</taxon>
        <taxon>Arecoideae</taxon>
        <taxon>Cocoseae</taxon>
        <taxon>Elaeidinae</taxon>
        <taxon>Elaeis</taxon>
    </lineage>
</organism>
<comment type="subcellular location">
    <subcellularLocation>
        <location evidence="1">Membrane</location>
    </subcellularLocation>
</comment>
<evidence type="ECO:0000313" key="8">
    <source>
        <dbReference type="RefSeq" id="XP_010938501.1"/>
    </source>
</evidence>
<dbReference type="InterPro" id="IPR007749">
    <property type="entry name" value="DUF677"/>
</dbReference>
<dbReference type="OrthoDB" id="775669at2759"/>
<dbReference type="AlphaFoldDB" id="A0A6I9S6T1"/>
<dbReference type="RefSeq" id="XP_073104388.1">
    <property type="nucleotide sequence ID" value="XM_073248287.1"/>
</dbReference>